<gene>
    <name evidence="1" type="ORF">APLA_LOCUS16203</name>
</gene>
<dbReference type="OrthoDB" id="21467at2759"/>
<proteinExistence type="predicted"/>
<dbReference type="AlphaFoldDB" id="A0A8S1BIQ3"/>
<reference evidence="1 2" key="1">
    <citation type="submission" date="2020-04" db="EMBL/GenBank/DDBJ databases">
        <authorList>
            <person name="Wallbank WR R."/>
            <person name="Pardo Diaz C."/>
            <person name="Kozak K."/>
            <person name="Martin S."/>
            <person name="Jiggins C."/>
            <person name="Moest M."/>
            <person name="Warren A I."/>
            <person name="Byers J.R.P. K."/>
            <person name="Montejo-Kovacevich G."/>
            <person name="Yen C E."/>
        </authorList>
    </citation>
    <scope>NUCLEOTIDE SEQUENCE [LARGE SCALE GENOMIC DNA]</scope>
</reference>
<name>A0A8S1BIQ3_ARCPL</name>
<evidence type="ECO:0000313" key="1">
    <source>
        <dbReference type="EMBL" id="CAB3258270.1"/>
    </source>
</evidence>
<accession>A0A8S1BIQ3</accession>
<dbReference type="Proteomes" id="UP000494256">
    <property type="component" value="Unassembled WGS sequence"/>
</dbReference>
<protein>
    <submittedName>
        <fullName evidence="1">Uncharacterized protein</fullName>
    </submittedName>
</protein>
<evidence type="ECO:0000313" key="2">
    <source>
        <dbReference type="Proteomes" id="UP000494256"/>
    </source>
</evidence>
<comment type="caution">
    <text evidence="1">The sequence shown here is derived from an EMBL/GenBank/DDBJ whole genome shotgun (WGS) entry which is preliminary data.</text>
</comment>
<organism evidence="1 2">
    <name type="scientific">Arctia plantaginis</name>
    <name type="common">Wood tiger moth</name>
    <name type="synonym">Phalaena plantaginis</name>
    <dbReference type="NCBI Taxonomy" id="874455"/>
    <lineage>
        <taxon>Eukaryota</taxon>
        <taxon>Metazoa</taxon>
        <taxon>Ecdysozoa</taxon>
        <taxon>Arthropoda</taxon>
        <taxon>Hexapoda</taxon>
        <taxon>Insecta</taxon>
        <taxon>Pterygota</taxon>
        <taxon>Neoptera</taxon>
        <taxon>Endopterygota</taxon>
        <taxon>Lepidoptera</taxon>
        <taxon>Glossata</taxon>
        <taxon>Ditrysia</taxon>
        <taxon>Noctuoidea</taxon>
        <taxon>Erebidae</taxon>
        <taxon>Arctiinae</taxon>
        <taxon>Arctia</taxon>
    </lineage>
</organism>
<sequence length="75" mass="8597">MTVIKKVFFRWKEEHIIENQLSTRVAVTPRPACGMMIFTEKCLMRKRLYASNLDVYDVITKAGSSDLGDTLDNSI</sequence>
<dbReference type="EMBL" id="CADEBD010000620">
    <property type="protein sequence ID" value="CAB3258270.1"/>
    <property type="molecule type" value="Genomic_DNA"/>
</dbReference>